<reference evidence="2" key="3">
    <citation type="submission" date="2025-09" db="UniProtKB">
        <authorList>
            <consortium name="Ensembl"/>
        </authorList>
    </citation>
    <scope>IDENTIFICATION</scope>
</reference>
<dbReference type="SMART" id="SM00314">
    <property type="entry name" value="RA"/>
    <property type="match status" value="1"/>
</dbReference>
<feature type="domain" description="Ras-associating" evidence="1">
    <location>
        <begin position="1"/>
        <end position="82"/>
    </location>
</feature>
<dbReference type="Ensembl" id="ENSHHUT00000037798.1">
    <property type="protein sequence ID" value="ENSHHUP00000036348.1"/>
    <property type="gene ID" value="ENSHHUG00000022824.1"/>
</dbReference>
<dbReference type="InterPro" id="IPR033593">
    <property type="entry name" value="N-RASSF"/>
</dbReference>
<dbReference type="PROSITE" id="PS50200">
    <property type="entry name" value="RA"/>
    <property type="match status" value="1"/>
</dbReference>
<dbReference type="InterPro" id="IPR048944">
    <property type="entry name" value="RASSF8_RA"/>
</dbReference>
<dbReference type="Gene3D" id="3.10.20.90">
    <property type="entry name" value="Phosphatidylinositol 3-kinase Catalytic Subunit, Chain A, domain 1"/>
    <property type="match status" value="1"/>
</dbReference>
<dbReference type="SUPFAM" id="SSF54236">
    <property type="entry name" value="Ubiquitin-like"/>
    <property type="match status" value="1"/>
</dbReference>
<dbReference type="CDD" id="cd16134">
    <property type="entry name" value="RA_RASSF8"/>
    <property type="match status" value="1"/>
</dbReference>
<reference evidence="2" key="2">
    <citation type="submission" date="2025-08" db="UniProtKB">
        <authorList>
            <consortium name="Ensembl"/>
        </authorList>
    </citation>
    <scope>IDENTIFICATION</scope>
</reference>
<dbReference type="Pfam" id="PF00788">
    <property type="entry name" value="RA"/>
    <property type="match status" value="1"/>
</dbReference>
<dbReference type="AlphaFoldDB" id="A0A4W5MET2"/>
<reference evidence="3" key="1">
    <citation type="submission" date="2018-06" db="EMBL/GenBank/DDBJ databases">
        <title>Genome assembly of Danube salmon.</title>
        <authorList>
            <person name="Macqueen D.J."/>
            <person name="Gundappa M.K."/>
        </authorList>
    </citation>
    <scope>NUCLEOTIDE SEQUENCE [LARGE SCALE GENOMIC DNA]</scope>
</reference>
<organism evidence="2 3">
    <name type="scientific">Hucho hucho</name>
    <name type="common">huchen</name>
    <dbReference type="NCBI Taxonomy" id="62062"/>
    <lineage>
        <taxon>Eukaryota</taxon>
        <taxon>Metazoa</taxon>
        <taxon>Chordata</taxon>
        <taxon>Craniata</taxon>
        <taxon>Vertebrata</taxon>
        <taxon>Euteleostomi</taxon>
        <taxon>Actinopterygii</taxon>
        <taxon>Neopterygii</taxon>
        <taxon>Teleostei</taxon>
        <taxon>Protacanthopterygii</taxon>
        <taxon>Salmoniformes</taxon>
        <taxon>Salmonidae</taxon>
        <taxon>Salmoninae</taxon>
        <taxon>Hucho</taxon>
    </lineage>
</organism>
<evidence type="ECO:0000313" key="3">
    <source>
        <dbReference type="Proteomes" id="UP000314982"/>
    </source>
</evidence>
<keyword evidence="3" id="KW-1185">Reference proteome</keyword>
<dbReference type="GeneTree" id="ENSGT00950000182839"/>
<dbReference type="Proteomes" id="UP000314982">
    <property type="component" value="Unassembled WGS sequence"/>
</dbReference>
<accession>A0A4W5MET2</accession>
<dbReference type="PANTHER" id="PTHR15286">
    <property type="entry name" value="RAS-ASSOCIATING DOMAIN CONTAINING PROTEIN"/>
    <property type="match status" value="1"/>
</dbReference>
<evidence type="ECO:0000259" key="1">
    <source>
        <dbReference type="PROSITE" id="PS50200"/>
    </source>
</evidence>
<evidence type="ECO:0000313" key="2">
    <source>
        <dbReference type="Ensembl" id="ENSHHUP00000036348.1"/>
    </source>
</evidence>
<dbReference type="GO" id="GO:0007165">
    <property type="term" value="P:signal transduction"/>
    <property type="evidence" value="ECO:0007669"/>
    <property type="project" value="InterPro"/>
</dbReference>
<protein>
    <submittedName>
        <fullName evidence="2">Ras association domain family member 8b</fullName>
    </submittedName>
</protein>
<dbReference type="InterPro" id="IPR000159">
    <property type="entry name" value="RA_dom"/>
</dbReference>
<dbReference type="PANTHER" id="PTHR15286:SF9">
    <property type="entry name" value="RAS ASSOCIATION DOMAIN-CONTAINING PROTEIN 8"/>
    <property type="match status" value="1"/>
</dbReference>
<sequence>MELKVWVDGVQRIVCGVTELTTCQEVVIALAQAIGRTGRYTLIERWRETERHLAPHENPVVSLNMWGQYASDVQLVLQRTGPSLSERPNSDGLSRVPERGLYRQTLHTLGILSTSFTWNAFPTVLKEFPHIVSTCWLLFLHSAVQLIPNHLNWVEVG</sequence>
<name>A0A4W5MET2_9TELE</name>
<proteinExistence type="predicted"/>
<dbReference type="InterPro" id="IPR029071">
    <property type="entry name" value="Ubiquitin-like_domsf"/>
</dbReference>